<evidence type="ECO:0000313" key="2">
    <source>
        <dbReference type="Proteomes" id="UP001457282"/>
    </source>
</evidence>
<organism evidence="1 2">
    <name type="scientific">Rubus argutus</name>
    <name type="common">Southern blackberry</name>
    <dbReference type="NCBI Taxonomy" id="59490"/>
    <lineage>
        <taxon>Eukaryota</taxon>
        <taxon>Viridiplantae</taxon>
        <taxon>Streptophyta</taxon>
        <taxon>Embryophyta</taxon>
        <taxon>Tracheophyta</taxon>
        <taxon>Spermatophyta</taxon>
        <taxon>Magnoliopsida</taxon>
        <taxon>eudicotyledons</taxon>
        <taxon>Gunneridae</taxon>
        <taxon>Pentapetalae</taxon>
        <taxon>rosids</taxon>
        <taxon>fabids</taxon>
        <taxon>Rosales</taxon>
        <taxon>Rosaceae</taxon>
        <taxon>Rosoideae</taxon>
        <taxon>Rosoideae incertae sedis</taxon>
        <taxon>Rubus</taxon>
    </lineage>
</organism>
<gene>
    <name evidence="1" type="ORF">M0R45_004251</name>
</gene>
<reference evidence="1 2" key="1">
    <citation type="journal article" date="2023" name="G3 (Bethesda)">
        <title>A chromosome-length genome assembly and annotation of blackberry (Rubus argutus, cv. 'Hillquist').</title>
        <authorList>
            <person name="Bruna T."/>
            <person name="Aryal R."/>
            <person name="Dudchenko O."/>
            <person name="Sargent D.J."/>
            <person name="Mead D."/>
            <person name="Buti M."/>
            <person name="Cavallini A."/>
            <person name="Hytonen T."/>
            <person name="Andres J."/>
            <person name="Pham M."/>
            <person name="Weisz D."/>
            <person name="Mascagni F."/>
            <person name="Usai G."/>
            <person name="Natali L."/>
            <person name="Bassil N."/>
            <person name="Fernandez G.E."/>
            <person name="Lomsadze A."/>
            <person name="Armour M."/>
            <person name="Olukolu B."/>
            <person name="Poorten T."/>
            <person name="Britton C."/>
            <person name="Davik J."/>
            <person name="Ashrafi H."/>
            <person name="Aiden E.L."/>
            <person name="Borodovsky M."/>
            <person name="Worthington M."/>
        </authorList>
    </citation>
    <scope>NUCLEOTIDE SEQUENCE [LARGE SCALE GENOMIC DNA]</scope>
    <source>
        <strain evidence="1">PI 553951</strain>
    </source>
</reference>
<dbReference type="EMBL" id="JBEDUW010000001">
    <property type="protein sequence ID" value="KAK9948686.1"/>
    <property type="molecule type" value="Genomic_DNA"/>
</dbReference>
<dbReference type="AlphaFoldDB" id="A0AAW1YJ77"/>
<keyword evidence="2" id="KW-1185">Reference proteome</keyword>
<dbReference type="Proteomes" id="UP001457282">
    <property type="component" value="Unassembled WGS sequence"/>
</dbReference>
<protein>
    <submittedName>
        <fullName evidence="1">Uncharacterized protein</fullName>
    </submittedName>
</protein>
<sequence>MVAIDPSLTYLDDGFTSNWFGLDGVNLGPNGSSVYAIASNALFNMAVQLSLSSQSYKTVQLNLLPPPAMINLPVYTSHLAEDASSSTTPTPFQVYLRL</sequence>
<comment type="caution">
    <text evidence="1">The sequence shown here is derived from an EMBL/GenBank/DDBJ whole genome shotgun (WGS) entry which is preliminary data.</text>
</comment>
<name>A0AAW1YJ77_RUBAR</name>
<evidence type="ECO:0000313" key="1">
    <source>
        <dbReference type="EMBL" id="KAK9948686.1"/>
    </source>
</evidence>
<proteinExistence type="predicted"/>
<accession>A0AAW1YJ77</accession>